<dbReference type="InterPro" id="IPR036188">
    <property type="entry name" value="FAD/NAD-bd_sf"/>
</dbReference>
<dbReference type="PRINTS" id="PR00420">
    <property type="entry name" value="RNGMNOXGNASE"/>
</dbReference>
<evidence type="ECO:0000256" key="2">
    <source>
        <dbReference type="ARBA" id="ARBA00022630"/>
    </source>
</evidence>
<dbReference type="PANTHER" id="PTHR43004">
    <property type="entry name" value="TRK SYSTEM POTASSIUM UPTAKE PROTEIN"/>
    <property type="match status" value="1"/>
</dbReference>
<evidence type="ECO:0000313" key="5">
    <source>
        <dbReference type="EMBL" id="GGU98006.1"/>
    </source>
</evidence>
<evidence type="ECO:0000259" key="4">
    <source>
        <dbReference type="Pfam" id="PF01494"/>
    </source>
</evidence>
<keyword evidence="6" id="KW-1185">Reference proteome</keyword>
<evidence type="ECO:0000256" key="1">
    <source>
        <dbReference type="ARBA" id="ARBA00001974"/>
    </source>
</evidence>
<dbReference type="Proteomes" id="UP000654471">
    <property type="component" value="Unassembled WGS sequence"/>
</dbReference>
<dbReference type="InterPro" id="IPR002938">
    <property type="entry name" value="FAD-bd"/>
</dbReference>
<dbReference type="RefSeq" id="WP_189308030.1">
    <property type="nucleotide sequence ID" value="NZ_BMRP01000057.1"/>
</dbReference>
<dbReference type="PANTHER" id="PTHR43004:SF19">
    <property type="entry name" value="BINDING MONOOXYGENASE, PUTATIVE (JCVI)-RELATED"/>
    <property type="match status" value="1"/>
</dbReference>
<reference evidence="6" key="1">
    <citation type="journal article" date="2019" name="Int. J. Syst. Evol. Microbiol.">
        <title>The Global Catalogue of Microorganisms (GCM) 10K type strain sequencing project: providing services to taxonomists for standard genome sequencing and annotation.</title>
        <authorList>
            <consortium name="The Broad Institute Genomics Platform"/>
            <consortium name="The Broad Institute Genome Sequencing Center for Infectious Disease"/>
            <person name="Wu L."/>
            <person name="Ma J."/>
        </authorList>
    </citation>
    <scope>NUCLEOTIDE SEQUENCE [LARGE SCALE GENOMIC DNA]</scope>
    <source>
        <strain evidence="6">JCM 3399</strain>
    </source>
</reference>
<evidence type="ECO:0000313" key="6">
    <source>
        <dbReference type="Proteomes" id="UP000654471"/>
    </source>
</evidence>
<dbReference type="Gene3D" id="3.50.50.60">
    <property type="entry name" value="FAD/NAD(P)-binding domain"/>
    <property type="match status" value="1"/>
</dbReference>
<dbReference type="InterPro" id="IPR050641">
    <property type="entry name" value="RIFMO-like"/>
</dbReference>
<sequence length="517" mass="54454">MASSRPTALPTRTDVLIVGAGPAGLTLAAGLAQLGVDHVLIERADSVQPGSKAAFVQPRALEYLDRLGVADGLVAAGKRGRHFSVHDGARALLRGSYDGVDTPFPMMLLVSQQATEEHLNRRLTELGGMVHRRHKLITFSPDFPGVTAAVAAPDGSVRAVYARYVIGADGVHSRVRSTAGIDFPGTAREQLFALADVRLEPGSASALLEDTTFFFSSEGMLLTSPLAEGQHRVVASVPPGSKAPTAEQTETLLATRGPREGGPKVAEVITASTYHVQERVAEKLSDGPVFLLGDAAHTHSPAGGQGMNTGIQDAGNLAWKLHAVLAGLAPEGLLDTYHGERHPVASGLVAFTSQLTSLATMHDPELCQRRNDIVAAAAKAPGITDWLARQLSQLDISYATEPADGAYRVGQRVSPRLVPAQGLDWTLALPTSPTGPTESGRIAPVSLQFVDALETPLLIRPDGYLAAHGVSDRSARCAGRPRLLPARRADAMSRATTADTRPLHAAVRAPVSTVLRC</sequence>
<comment type="caution">
    <text evidence="5">The sequence shown here is derived from an EMBL/GenBank/DDBJ whole genome shotgun (WGS) entry which is preliminary data.</text>
</comment>
<evidence type="ECO:0000256" key="3">
    <source>
        <dbReference type="ARBA" id="ARBA00022827"/>
    </source>
</evidence>
<dbReference type="SUPFAM" id="SSF51905">
    <property type="entry name" value="FAD/NAD(P)-binding domain"/>
    <property type="match status" value="1"/>
</dbReference>
<feature type="domain" description="FAD-binding" evidence="4">
    <location>
        <begin position="12"/>
        <end position="351"/>
    </location>
</feature>
<name>A0ABQ2VNU9_9ACTN</name>
<comment type="cofactor">
    <cofactor evidence="1">
        <name>FAD</name>
        <dbReference type="ChEBI" id="CHEBI:57692"/>
    </cofactor>
</comment>
<protein>
    <recommendedName>
        <fullName evidence="4">FAD-binding domain-containing protein</fullName>
    </recommendedName>
</protein>
<keyword evidence="2" id="KW-0285">Flavoprotein</keyword>
<keyword evidence="3" id="KW-0274">FAD</keyword>
<proteinExistence type="predicted"/>
<dbReference type="EMBL" id="BMRP01000057">
    <property type="protein sequence ID" value="GGU98006.1"/>
    <property type="molecule type" value="Genomic_DNA"/>
</dbReference>
<dbReference type="Gene3D" id="3.30.70.2450">
    <property type="match status" value="1"/>
</dbReference>
<gene>
    <name evidence="5" type="ORF">GCM10010211_76680</name>
</gene>
<dbReference type="Pfam" id="PF01494">
    <property type="entry name" value="FAD_binding_3"/>
    <property type="match status" value="1"/>
</dbReference>
<accession>A0ABQ2VNU9</accession>
<organism evidence="5 6">
    <name type="scientific">Streptomyces albospinus</name>
    <dbReference type="NCBI Taxonomy" id="285515"/>
    <lineage>
        <taxon>Bacteria</taxon>
        <taxon>Bacillati</taxon>
        <taxon>Actinomycetota</taxon>
        <taxon>Actinomycetes</taxon>
        <taxon>Kitasatosporales</taxon>
        <taxon>Streptomycetaceae</taxon>
        <taxon>Streptomyces</taxon>
    </lineage>
</organism>